<gene>
    <name evidence="1" type="ORF">S03H2_39941</name>
</gene>
<dbReference type="AlphaFoldDB" id="X1HFL9"/>
<protein>
    <submittedName>
        <fullName evidence="1">Uncharacterized protein</fullName>
    </submittedName>
</protein>
<evidence type="ECO:0000313" key="1">
    <source>
        <dbReference type="EMBL" id="GAH52624.1"/>
    </source>
</evidence>
<reference evidence="1" key="1">
    <citation type="journal article" date="2014" name="Front. Microbiol.">
        <title>High frequency of phylogenetically diverse reductive dehalogenase-homologous genes in deep subseafloor sedimentary metagenomes.</title>
        <authorList>
            <person name="Kawai M."/>
            <person name="Futagami T."/>
            <person name="Toyoda A."/>
            <person name="Takaki Y."/>
            <person name="Nishi S."/>
            <person name="Hori S."/>
            <person name="Arai W."/>
            <person name="Tsubouchi T."/>
            <person name="Morono Y."/>
            <person name="Uchiyama I."/>
            <person name="Ito T."/>
            <person name="Fujiyama A."/>
            <person name="Inagaki F."/>
            <person name="Takami H."/>
        </authorList>
    </citation>
    <scope>NUCLEOTIDE SEQUENCE</scope>
    <source>
        <strain evidence="1">Expedition CK06-06</strain>
    </source>
</reference>
<accession>X1HFL9</accession>
<feature type="non-terminal residue" evidence="1">
    <location>
        <position position="275"/>
    </location>
</feature>
<name>X1HFL9_9ZZZZ</name>
<feature type="non-terminal residue" evidence="1">
    <location>
        <position position="1"/>
    </location>
</feature>
<organism evidence="1">
    <name type="scientific">marine sediment metagenome</name>
    <dbReference type="NCBI Taxonomy" id="412755"/>
    <lineage>
        <taxon>unclassified sequences</taxon>
        <taxon>metagenomes</taxon>
        <taxon>ecological metagenomes</taxon>
    </lineage>
</organism>
<sequence>EFPTNDQVPACVNLDDTDNLYAQYREYQITANVSDANGFADLQYLEISLYSNDRGSLYWTIRFDEDTSTFSEQSDTSNMISLNTTGSTNSSSSNTLNVTFFFTVHWNHTDTLNTDIKQFVTDDNPQTDTDWYEVDYDVETRLDFTTFSLNDGSGTVDRGDYNTLDGIVASGIVDYYGSAISPNTADIDVWVSCSDVEGGPWSDTTLTAGVFSVTVDSDNVVGLDTYSFIVVEKGEGVGGSDLSHASHSDTYIADRLIIDMQADDETPNNGVQVSF</sequence>
<dbReference type="EMBL" id="BARU01024727">
    <property type="protein sequence ID" value="GAH52624.1"/>
    <property type="molecule type" value="Genomic_DNA"/>
</dbReference>
<proteinExistence type="predicted"/>
<comment type="caution">
    <text evidence="1">The sequence shown here is derived from an EMBL/GenBank/DDBJ whole genome shotgun (WGS) entry which is preliminary data.</text>
</comment>